<keyword evidence="5" id="KW-0472">Membrane</keyword>
<dbReference type="SUPFAM" id="SSF111369">
    <property type="entry name" value="HlyD-like secretion proteins"/>
    <property type="match status" value="3"/>
</dbReference>
<feature type="domain" description="p-hydroxybenzoic acid efflux pump subunit AaeA-like beta-barrel" evidence="8">
    <location>
        <begin position="293"/>
        <end position="382"/>
    </location>
</feature>
<dbReference type="InterPro" id="IPR058634">
    <property type="entry name" value="AaeA-lik-b-barrel"/>
</dbReference>
<feature type="coiled-coil region" evidence="3">
    <location>
        <begin position="114"/>
        <end position="169"/>
    </location>
</feature>
<name>A0A725EZD6_SALSE</name>
<dbReference type="InterPro" id="IPR050739">
    <property type="entry name" value="MFP"/>
</dbReference>
<evidence type="ECO:0000259" key="8">
    <source>
        <dbReference type="Pfam" id="PF25963"/>
    </source>
</evidence>
<feature type="region of interest" description="Disordered" evidence="4">
    <location>
        <begin position="1"/>
        <end position="29"/>
    </location>
</feature>
<evidence type="ECO:0000256" key="3">
    <source>
        <dbReference type="SAM" id="Coils"/>
    </source>
</evidence>
<dbReference type="GO" id="GO:0055085">
    <property type="term" value="P:transmembrane transport"/>
    <property type="evidence" value="ECO:0007669"/>
    <property type="project" value="InterPro"/>
</dbReference>
<accession>A0A725EZD6</accession>
<dbReference type="Gene3D" id="2.40.50.100">
    <property type="match status" value="1"/>
</dbReference>
<dbReference type="EMBL" id="DAAQSU010000005">
    <property type="protein sequence ID" value="HAE0720603.1"/>
    <property type="molecule type" value="Genomic_DNA"/>
</dbReference>
<evidence type="ECO:0000259" key="6">
    <source>
        <dbReference type="Pfam" id="PF25876"/>
    </source>
</evidence>
<evidence type="ECO:0000256" key="2">
    <source>
        <dbReference type="ARBA" id="ARBA00009477"/>
    </source>
</evidence>
<feature type="domain" description="Multidrug resistance protein MdtA-like alpha-helical hairpin" evidence="6">
    <location>
        <begin position="150"/>
        <end position="212"/>
    </location>
</feature>
<feature type="domain" description="Multidrug resistance protein MdtA-like barrel-sandwich hybrid" evidence="7">
    <location>
        <begin position="73"/>
        <end position="288"/>
    </location>
</feature>
<sequence length="399" mass="43200">MTEDKDTNGQQDTVKAPDNTTAKKGNGDKKNHRRKLFAIFGGVLILIVIGYLIWLIFFAGKSVSTDNAYTAAEVADVTPLVGGPVKQVNVVNTQLVHAGDVLVVLDDTDARIAVSQAEAELGSARRKVMQIMANDTSLGGQFDSREAGIQSAEHDVARAQARFDKATLDERRRRNLVKAGAVSEQDFTDAQAELREATAALGEAKASLKAARAGSVEAKGARQANEALFLDSTVETNPIVVAARTRLDQARINLARTVIRAPVDGVVTQRSVDIGQHVQAGNRLMRVVPIEEIYVDANFKEGQLSDVRPGQKVELTSDLYGSDVVYHGVVQGFDGGSGSALSLIPAQNATGNWIKVVQRLPVRVRLEREELRKDPLRIGLSMEVTVDLTSKSRDDHTEE</sequence>
<keyword evidence="5" id="KW-1133">Transmembrane helix</keyword>
<dbReference type="InterPro" id="IPR058625">
    <property type="entry name" value="MdtA-like_BSH"/>
</dbReference>
<dbReference type="Pfam" id="PF25917">
    <property type="entry name" value="BSH_RND"/>
    <property type="match status" value="1"/>
</dbReference>
<evidence type="ECO:0000256" key="1">
    <source>
        <dbReference type="ARBA" id="ARBA00004196"/>
    </source>
</evidence>
<dbReference type="Gene3D" id="2.40.30.170">
    <property type="match status" value="1"/>
</dbReference>
<dbReference type="InterPro" id="IPR058624">
    <property type="entry name" value="MdtA-like_HH"/>
</dbReference>
<gene>
    <name evidence="9" type="ORF">G2801_08070</name>
</gene>
<dbReference type="PANTHER" id="PTHR30386">
    <property type="entry name" value="MEMBRANE FUSION SUBUNIT OF EMRAB-TOLC MULTIDRUG EFFLUX PUMP"/>
    <property type="match status" value="1"/>
</dbReference>
<evidence type="ECO:0000259" key="7">
    <source>
        <dbReference type="Pfam" id="PF25917"/>
    </source>
</evidence>
<dbReference type="PANTHER" id="PTHR30386:SF19">
    <property type="entry name" value="MULTIDRUG EXPORT PROTEIN EMRA-RELATED"/>
    <property type="match status" value="1"/>
</dbReference>
<dbReference type="AlphaFoldDB" id="A0A725EZD6"/>
<organism evidence="9">
    <name type="scientific">Salmonella senftenberg</name>
    <dbReference type="NCBI Taxonomy" id="28150"/>
    <lineage>
        <taxon>Bacteria</taxon>
        <taxon>Pseudomonadati</taxon>
        <taxon>Pseudomonadota</taxon>
        <taxon>Gammaproteobacteria</taxon>
        <taxon>Enterobacterales</taxon>
        <taxon>Enterobacteriaceae</taxon>
        <taxon>Salmonella</taxon>
    </lineage>
</organism>
<feature type="compositionally biased region" description="Polar residues" evidence="4">
    <location>
        <begin position="8"/>
        <end position="23"/>
    </location>
</feature>
<feature type="transmembrane region" description="Helical" evidence="5">
    <location>
        <begin position="36"/>
        <end position="57"/>
    </location>
</feature>
<evidence type="ECO:0000313" key="9">
    <source>
        <dbReference type="EMBL" id="HAE0720603.1"/>
    </source>
</evidence>
<dbReference type="Pfam" id="PF25876">
    <property type="entry name" value="HH_MFP_RND"/>
    <property type="match status" value="1"/>
</dbReference>
<reference evidence="9" key="2">
    <citation type="submission" date="2019-04" db="EMBL/GenBank/DDBJ databases">
        <authorList>
            <consortium name="NCBI Pathogen Detection Project"/>
        </authorList>
    </citation>
    <scope>NUCLEOTIDE SEQUENCE</scope>
    <source>
        <strain evidence="9">Salmonella enterica</strain>
    </source>
</reference>
<proteinExistence type="inferred from homology"/>
<comment type="caution">
    <text evidence="9">The sequence shown here is derived from an EMBL/GenBank/DDBJ whole genome shotgun (WGS) entry which is preliminary data.</text>
</comment>
<keyword evidence="3" id="KW-0175">Coiled coil</keyword>
<comment type="subcellular location">
    <subcellularLocation>
        <location evidence="1">Cell envelope</location>
    </subcellularLocation>
</comment>
<reference evidence="9" key="1">
    <citation type="journal article" date="2018" name="Genome Biol.">
        <title>SKESA: strategic k-mer extension for scrupulous assemblies.</title>
        <authorList>
            <person name="Souvorov A."/>
            <person name="Agarwala R."/>
            <person name="Lipman D.J."/>
        </authorList>
    </citation>
    <scope>NUCLEOTIDE SEQUENCE</scope>
    <source>
        <strain evidence="9">Salmonella enterica</strain>
    </source>
</reference>
<dbReference type="GO" id="GO:0030313">
    <property type="term" value="C:cell envelope"/>
    <property type="evidence" value="ECO:0007669"/>
    <property type="project" value="UniProtKB-SubCell"/>
</dbReference>
<protein>
    <submittedName>
        <fullName evidence="9">HlyD family efflux transporter periplasmic adaptor subunit</fullName>
    </submittedName>
</protein>
<evidence type="ECO:0000256" key="4">
    <source>
        <dbReference type="SAM" id="MobiDB-lite"/>
    </source>
</evidence>
<evidence type="ECO:0000256" key="5">
    <source>
        <dbReference type="SAM" id="Phobius"/>
    </source>
</evidence>
<dbReference type="Gene3D" id="1.10.287.470">
    <property type="entry name" value="Helix hairpin bin"/>
    <property type="match status" value="2"/>
</dbReference>
<comment type="similarity">
    <text evidence="2">Belongs to the membrane fusion protein (MFP) (TC 8.A.1) family.</text>
</comment>
<dbReference type="Pfam" id="PF25963">
    <property type="entry name" value="Beta-barrel_AAEA"/>
    <property type="match status" value="1"/>
</dbReference>
<keyword evidence="5" id="KW-0812">Transmembrane</keyword>